<dbReference type="Proteomes" id="UP000647587">
    <property type="component" value="Unassembled WGS sequence"/>
</dbReference>
<gene>
    <name evidence="1" type="ORF">GCM10008955_38310</name>
</gene>
<evidence type="ECO:0000313" key="1">
    <source>
        <dbReference type="EMBL" id="GGK40868.1"/>
    </source>
</evidence>
<accession>A0ABQ2F1M1</accession>
<dbReference type="EMBL" id="BMPP01000024">
    <property type="protein sequence ID" value="GGK40868.1"/>
    <property type="molecule type" value="Genomic_DNA"/>
</dbReference>
<sequence>MTCQGAYRRAGRVSVTGPAERVVDQGEFLKKLLEVFWAVQVGSVVELGEAVEQGVVSQVTCQRLSGGDHVSEEVVLHTLKVGAGL</sequence>
<name>A0ABQ2F1M1_9DEIO</name>
<organism evidence="1 2">
    <name type="scientific">Deinococcus malanensis</name>
    <dbReference type="NCBI Taxonomy" id="1706855"/>
    <lineage>
        <taxon>Bacteria</taxon>
        <taxon>Thermotogati</taxon>
        <taxon>Deinococcota</taxon>
        <taxon>Deinococci</taxon>
        <taxon>Deinococcales</taxon>
        <taxon>Deinococcaceae</taxon>
        <taxon>Deinococcus</taxon>
    </lineage>
</organism>
<keyword evidence="2" id="KW-1185">Reference proteome</keyword>
<proteinExistence type="predicted"/>
<comment type="caution">
    <text evidence="1">The sequence shown here is derived from an EMBL/GenBank/DDBJ whole genome shotgun (WGS) entry which is preliminary data.</text>
</comment>
<reference evidence="2" key="1">
    <citation type="journal article" date="2019" name="Int. J. Syst. Evol. Microbiol.">
        <title>The Global Catalogue of Microorganisms (GCM) 10K type strain sequencing project: providing services to taxonomists for standard genome sequencing and annotation.</title>
        <authorList>
            <consortium name="The Broad Institute Genomics Platform"/>
            <consortium name="The Broad Institute Genome Sequencing Center for Infectious Disease"/>
            <person name="Wu L."/>
            <person name="Ma J."/>
        </authorList>
    </citation>
    <scope>NUCLEOTIDE SEQUENCE [LARGE SCALE GENOMIC DNA]</scope>
    <source>
        <strain evidence="2">JCM 30331</strain>
    </source>
</reference>
<protein>
    <submittedName>
        <fullName evidence="1">Uncharacterized protein</fullName>
    </submittedName>
</protein>
<evidence type="ECO:0000313" key="2">
    <source>
        <dbReference type="Proteomes" id="UP000647587"/>
    </source>
</evidence>